<gene>
    <name evidence="1" type="ORF">QWZ16_17675</name>
</gene>
<accession>A0ABT8BW81</accession>
<evidence type="ECO:0000313" key="1">
    <source>
        <dbReference type="EMBL" id="MDN3611432.1"/>
    </source>
</evidence>
<reference evidence="2" key="1">
    <citation type="journal article" date="2019" name="Int. J. Syst. Evol. Microbiol.">
        <title>The Global Catalogue of Microorganisms (GCM) 10K type strain sequencing project: providing services to taxonomists for standard genome sequencing and annotation.</title>
        <authorList>
            <consortium name="The Broad Institute Genomics Platform"/>
            <consortium name="The Broad Institute Genome Sequencing Center for Infectious Disease"/>
            <person name="Wu L."/>
            <person name="Ma J."/>
        </authorList>
    </citation>
    <scope>NUCLEOTIDE SEQUENCE [LARGE SCALE GENOMIC DNA]</scope>
    <source>
        <strain evidence="2">CECT 7398</strain>
    </source>
</reference>
<sequence length="45" mass="5350">MLRWFHRQSGTFINKGARLFVLSPHYIRFNLDHFFPFVIVLASGL</sequence>
<comment type="caution">
    <text evidence="1">The sequence shown here is derived from an EMBL/GenBank/DDBJ whole genome shotgun (WGS) entry which is preliminary data.</text>
</comment>
<dbReference type="RefSeq" id="WP_290312944.1">
    <property type="nucleotide sequence ID" value="NZ_JAUFQC010000027.1"/>
</dbReference>
<protein>
    <submittedName>
        <fullName evidence="1">Uncharacterized protein</fullName>
    </submittedName>
</protein>
<name>A0ABT8BW81_9VIBR</name>
<organism evidence="1 2">
    <name type="scientific">Vibrio ostreicida</name>
    <dbReference type="NCBI Taxonomy" id="526588"/>
    <lineage>
        <taxon>Bacteria</taxon>
        <taxon>Pseudomonadati</taxon>
        <taxon>Pseudomonadota</taxon>
        <taxon>Gammaproteobacteria</taxon>
        <taxon>Vibrionales</taxon>
        <taxon>Vibrionaceae</taxon>
        <taxon>Vibrio</taxon>
    </lineage>
</organism>
<evidence type="ECO:0000313" key="2">
    <source>
        <dbReference type="Proteomes" id="UP001238540"/>
    </source>
</evidence>
<keyword evidence="2" id="KW-1185">Reference proteome</keyword>
<proteinExistence type="predicted"/>
<dbReference type="Proteomes" id="UP001238540">
    <property type="component" value="Unassembled WGS sequence"/>
</dbReference>
<dbReference type="EMBL" id="JAUFQC010000027">
    <property type="protein sequence ID" value="MDN3611432.1"/>
    <property type="molecule type" value="Genomic_DNA"/>
</dbReference>